<proteinExistence type="predicted"/>
<evidence type="ECO:0000313" key="1">
    <source>
        <dbReference type="EMBL" id="KAI9922793.1"/>
    </source>
</evidence>
<dbReference type="EMBL" id="CM047580">
    <property type="protein sequence ID" value="KAI9922793.1"/>
    <property type="molecule type" value="Genomic_DNA"/>
</dbReference>
<organism evidence="1 2">
    <name type="scientific">Peronosclerospora sorghi</name>
    <dbReference type="NCBI Taxonomy" id="230839"/>
    <lineage>
        <taxon>Eukaryota</taxon>
        <taxon>Sar</taxon>
        <taxon>Stramenopiles</taxon>
        <taxon>Oomycota</taxon>
        <taxon>Peronosporomycetes</taxon>
        <taxon>Peronosporales</taxon>
        <taxon>Peronosporaceae</taxon>
        <taxon>Peronosclerospora</taxon>
    </lineage>
</organism>
<reference evidence="1 2" key="1">
    <citation type="journal article" date="2022" name="bioRxiv">
        <title>The genome of the oomycete Peronosclerospora sorghi, a cosmopolitan pathogen of maize and sorghum, is inflated with dispersed pseudogenes.</title>
        <authorList>
            <person name="Fletcher K."/>
            <person name="Martin F."/>
            <person name="Isakeit T."/>
            <person name="Cavanaugh K."/>
            <person name="Magill C."/>
            <person name="Michelmore R."/>
        </authorList>
    </citation>
    <scope>NUCLEOTIDE SEQUENCE [LARGE SCALE GENOMIC DNA]</scope>
    <source>
        <strain evidence="1">P6</strain>
    </source>
</reference>
<gene>
    <name evidence="1" type="ORF">PsorP6_001810</name>
</gene>
<dbReference type="Proteomes" id="UP001163321">
    <property type="component" value="Chromosome 1"/>
</dbReference>
<keyword evidence="2" id="KW-1185">Reference proteome</keyword>
<sequence length="87" mass="10305">MKQQKFCSIQRSTSSKTVQVTRFDGSNTVRKNVREGYADIEFEGLVFKDLAVIEWQMEHHDVILGKLWFSEYQPVVNWSTREVCFDR</sequence>
<accession>A0ACC0WV37</accession>
<protein>
    <submittedName>
        <fullName evidence="1">Uncharacterized protein</fullName>
    </submittedName>
</protein>
<comment type="caution">
    <text evidence="1">The sequence shown here is derived from an EMBL/GenBank/DDBJ whole genome shotgun (WGS) entry which is preliminary data.</text>
</comment>
<name>A0ACC0WV37_9STRA</name>
<evidence type="ECO:0000313" key="2">
    <source>
        <dbReference type="Proteomes" id="UP001163321"/>
    </source>
</evidence>